<keyword evidence="3" id="KW-1185">Reference proteome</keyword>
<keyword evidence="2" id="KW-0645">Protease</keyword>
<name>A0A2M9CF25_9MICO</name>
<evidence type="ECO:0000259" key="1">
    <source>
        <dbReference type="Pfam" id="PF00144"/>
    </source>
</evidence>
<sequence length="399" mass="41842">MTSPTDGRHPMDTRTKKVSLAVGASAIAIGLTATLAGAFGAFGSPPPASSTAVQRSLEGLVDDGFPGALATVTDGRGDTTEYVAGASERGTDEPVPADGYVRMGSNTKTYVAVVVLQLVEEGLVDLDESIETYLPGLLVGDGIDASRITVRNLLQHTSGLPSYTTALATDLLAIRDRYLSARDLIDLALTMPADFAPGERWSYSNTNYTVAGLLIEKLTGRPLREQIADRILEPLDLEHTVYPAEGERTLPEPHPRGYHRDADGELVDITETDPGWAGAAGAIVATPSDLNTFTRALLDGELLDAAMLDEMRTTVPADDLWAGARYGLGLMSYPLSCGGVAWGHGGDISGFETRNGATEDGRAVTVAVTALPSAVSPEEESAIALAQQVNAAVDTALCD</sequence>
<dbReference type="InterPro" id="IPR001466">
    <property type="entry name" value="Beta-lactam-related"/>
</dbReference>
<dbReference type="GO" id="GO:0004180">
    <property type="term" value="F:carboxypeptidase activity"/>
    <property type="evidence" value="ECO:0007669"/>
    <property type="project" value="UniProtKB-KW"/>
</dbReference>
<dbReference type="InterPro" id="IPR050491">
    <property type="entry name" value="AmpC-like"/>
</dbReference>
<accession>A0A2M9CF25</accession>
<dbReference type="PANTHER" id="PTHR46825:SF7">
    <property type="entry name" value="D-ALANYL-D-ALANINE CARBOXYPEPTIDASE"/>
    <property type="match status" value="1"/>
</dbReference>
<dbReference type="AlphaFoldDB" id="A0A2M9CF25"/>
<protein>
    <submittedName>
        <fullName evidence="2">D-alanyl-D-alanine carboxypeptidase</fullName>
    </submittedName>
</protein>
<dbReference type="SUPFAM" id="SSF56601">
    <property type="entry name" value="beta-lactamase/transpeptidase-like"/>
    <property type="match status" value="1"/>
</dbReference>
<gene>
    <name evidence="2" type="ORF">CLV46_0078</name>
</gene>
<feature type="domain" description="Beta-lactamase-related" evidence="1">
    <location>
        <begin position="57"/>
        <end position="380"/>
    </location>
</feature>
<organism evidence="2 3">
    <name type="scientific">Diaminobutyricimonas aerilata</name>
    <dbReference type="NCBI Taxonomy" id="1162967"/>
    <lineage>
        <taxon>Bacteria</taxon>
        <taxon>Bacillati</taxon>
        <taxon>Actinomycetota</taxon>
        <taxon>Actinomycetes</taxon>
        <taxon>Micrococcales</taxon>
        <taxon>Microbacteriaceae</taxon>
        <taxon>Diaminobutyricimonas</taxon>
    </lineage>
</organism>
<dbReference type="PANTHER" id="PTHR46825">
    <property type="entry name" value="D-ALANYL-D-ALANINE-CARBOXYPEPTIDASE/ENDOPEPTIDASE AMPH"/>
    <property type="match status" value="1"/>
</dbReference>
<proteinExistence type="predicted"/>
<dbReference type="InterPro" id="IPR012338">
    <property type="entry name" value="Beta-lactam/transpept-like"/>
</dbReference>
<dbReference type="EMBL" id="PGFF01000001">
    <property type="protein sequence ID" value="PJJ70556.1"/>
    <property type="molecule type" value="Genomic_DNA"/>
</dbReference>
<keyword evidence="2" id="KW-0378">Hydrolase</keyword>
<comment type="caution">
    <text evidence="2">The sequence shown here is derived from an EMBL/GenBank/DDBJ whole genome shotgun (WGS) entry which is preliminary data.</text>
</comment>
<evidence type="ECO:0000313" key="3">
    <source>
        <dbReference type="Proteomes" id="UP000228758"/>
    </source>
</evidence>
<evidence type="ECO:0000313" key="2">
    <source>
        <dbReference type="EMBL" id="PJJ70556.1"/>
    </source>
</evidence>
<dbReference type="Gene3D" id="3.40.710.10">
    <property type="entry name" value="DD-peptidase/beta-lactamase superfamily"/>
    <property type="match status" value="1"/>
</dbReference>
<keyword evidence="2" id="KW-0121">Carboxypeptidase</keyword>
<dbReference type="Proteomes" id="UP000228758">
    <property type="component" value="Unassembled WGS sequence"/>
</dbReference>
<dbReference type="Pfam" id="PF00144">
    <property type="entry name" value="Beta-lactamase"/>
    <property type="match status" value="1"/>
</dbReference>
<reference evidence="2 3" key="1">
    <citation type="submission" date="2017-11" db="EMBL/GenBank/DDBJ databases">
        <title>Genomic Encyclopedia of Archaeal and Bacterial Type Strains, Phase II (KMG-II): From Individual Species to Whole Genera.</title>
        <authorList>
            <person name="Goeker M."/>
        </authorList>
    </citation>
    <scope>NUCLEOTIDE SEQUENCE [LARGE SCALE GENOMIC DNA]</scope>
    <source>
        <strain evidence="2 3">DSM 27393</strain>
    </source>
</reference>